<comment type="pathway">
    <text evidence="2">Lipid metabolism; sphingolipid metabolism.</text>
</comment>
<dbReference type="EC" id="2.3.1.50" evidence="4"/>
<dbReference type="GO" id="GO:0046512">
    <property type="term" value="P:sphingosine biosynthetic process"/>
    <property type="evidence" value="ECO:0007669"/>
    <property type="project" value="TreeGrafter"/>
</dbReference>
<keyword evidence="5" id="KW-0808">Transferase</keyword>
<reference evidence="7 8" key="1">
    <citation type="submission" date="2022-12" db="EMBL/GenBank/DDBJ databases">
        <title>Chromosome-scale assembly of the Ensete ventricosum genome.</title>
        <authorList>
            <person name="Dussert Y."/>
            <person name="Stocks J."/>
            <person name="Wendawek A."/>
            <person name="Woldeyes F."/>
            <person name="Nichols R.A."/>
            <person name="Borrell J.S."/>
        </authorList>
    </citation>
    <scope>NUCLEOTIDE SEQUENCE [LARGE SCALE GENOMIC DNA]</scope>
    <source>
        <strain evidence="8">cv. Maze</strain>
        <tissue evidence="7">Seeds</tissue>
    </source>
</reference>
<organism evidence="7 8">
    <name type="scientific">Ensete ventricosum</name>
    <name type="common">Abyssinian banana</name>
    <name type="synonym">Musa ensete</name>
    <dbReference type="NCBI Taxonomy" id="4639"/>
    <lineage>
        <taxon>Eukaryota</taxon>
        <taxon>Viridiplantae</taxon>
        <taxon>Streptophyta</taxon>
        <taxon>Embryophyta</taxon>
        <taxon>Tracheophyta</taxon>
        <taxon>Spermatophyta</taxon>
        <taxon>Magnoliopsida</taxon>
        <taxon>Liliopsida</taxon>
        <taxon>Zingiberales</taxon>
        <taxon>Musaceae</taxon>
        <taxon>Ensete</taxon>
    </lineage>
</organism>
<dbReference type="Proteomes" id="UP001222027">
    <property type="component" value="Unassembled WGS sequence"/>
</dbReference>
<dbReference type="PANTHER" id="PTHR13693:SF3">
    <property type="entry name" value="LD36009P"/>
    <property type="match status" value="1"/>
</dbReference>
<evidence type="ECO:0000256" key="4">
    <source>
        <dbReference type="ARBA" id="ARBA00013220"/>
    </source>
</evidence>
<dbReference type="GO" id="GO:0046513">
    <property type="term" value="P:ceramide biosynthetic process"/>
    <property type="evidence" value="ECO:0007669"/>
    <property type="project" value="TreeGrafter"/>
</dbReference>
<name>A0AAV8PW79_ENSVE</name>
<dbReference type="GO" id="GO:0017059">
    <property type="term" value="C:serine palmitoyltransferase complex"/>
    <property type="evidence" value="ECO:0007669"/>
    <property type="project" value="TreeGrafter"/>
</dbReference>
<comment type="pathway">
    <text evidence="3">Sphingolipid metabolism.</text>
</comment>
<dbReference type="SUPFAM" id="SSF53383">
    <property type="entry name" value="PLP-dependent transferases"/>
    <property type="match status" value="1"/>
</dbReference>
<dbReference type="Gene3D" id="3.90.1150.10">
    <property type="entry name" value="Aspartate Aminotransferase, domain 1"/>
    <property type="match status" value="1"/>
</dbReference>
<dbReference type="InterPro" id="IPR050087">
    <property type="entry name" value="AON_synthase_class-II"/>
</dbReference>
<evidence type="ECO:0000313" key="7">
    <source>
        <dbReference type="EMBL" id="KAJ8459802.1"/>
    </source>
</evidence>
<dbReference type="InterPro" id="IPR015422">
    <property type="entry name" value="PyrdxlP-dep_Trfase_small"/>
</dbReference>
<gene>
    <name evidence="7" type="ORF">OPV22_032728</name>
</gene>
<dbReference type="GO" id="GO:0016020">
    <property type="term" value="C:membrane"/>
    <property type="evidence" value="ECO:0007669"/>
    <property type="project" value="GOC"/>
</dbReference>
<keyword evidence="8" id="KW-1185">Reference proteome</keyword>
<evidence type="ECO:0000256" key="5">
    <source>
        <dbReference type="ARBA" id="ARBA00022679"/>
    </source>
</evidence>
<evidence type="ECO:0000256" key="1">
    <source>
        <dbReference type="ARBA" id="ARBA00001933"/>
    </source>
</evidence>
<keyword evidence="6" id="KW-0746">Sphingolipid metabolism</keyword>
<comment type="caution">
    <text evidence="7">The sequence shown here is derived from an EMBL/GenBank/DDBJ whole genome shotgun (WGS) entry which is preliminary data.</text>
</comment>
<protein>
    <recommendedName>
        <fullName evidence="4">serine C-palmitoyltransferase</fullName>
        <ecNumber evidence="4">2.3.1.50</ecNumber>
    </recommendedName>
</protein>
<comment type="cofactor">
    <cofactor evidence="1">
        <name>pyridoxal 5'-phosphate</name>
        <dbReference type="ChEBI" id="CHEBI:597326"/>
    </cofactor>
</comment>
<sequence length="130" mass="14518">MGVGQIHIYMQLPCHRQLYSKLYQQLKLFLVKMGQSRAKIPAFSRECLKQTVAIVTVAFPATPLLLARIHICILAAHKREDLIKGLEVISKVGDLVGIKYFPAEPPNHQGQGRPQEAGSREIPVCCIITM</sequence>
<dbReference type="AlphaFoldDB" id="A0AAV8PW79"/>
<evidence type="ECO:0000256" key="3">
    <source>
        <dbReference type="ARBA" id="ARBA00004991"/>
    </source>
</evidence>
<proteinExistence type="predicted"/>
<dbReference type="EMBL" id="JAQQAF010000009">
    <property type="protein sequence ID" value="KAJ8459802.1"/>
    <property type="molecule type" value="Genomic_DNA"/>
</dbReference>
<accession>A0AAV8PW79</accession>
<dbReference type="InterPro" id="IPR015424">
    <property type="entry name" value="PyrdxlP-dep_Trfase"/>
</dbReference>
<keyword evidence="6" id="KW-0443">Lipid metabolism</keyword>
<evidence type="ECO:0000256" key="6">
    <source>
        <dbReference type="ARBA" id="ARBA00022919"/>
    </source>
</evidence>
<dbReference type="GO" id="GO:0004758">
    <property type="term" value="F:serine C-palmitoyltransferase activity"/>
    <property type="evidence" value="ECO:0007669"/>
    <property type="project" value="TreeGrafter"/>
</dbReference>
<evidence type="ECO:0000256" key="2">
    <source>
        <dbReference type="ARBA" id="ARBA00004760"/>
    </source>
</evidence>
<evidence type="ECO:0000313" key="8">
    <source>
        <dbReference type="Proteomes" id="UP001222027"/>
    </source>
</evidence>
<dbReference type="PANTHER" id="PTHR13693">
    <property type="entry name" value="CLASS II AMINOTRANSFERASE/8-AMINO-7-OXONONANOATE SYNTHASE"/>
    <property type="match status" value="1"/>
</dbReference>